<comment type="caution">
    <text evidence="5">The sequence shown here is derived from an EMBL/GenBank/DDBJ whole genome shotgun (WGS) entry which is preliminary data.</text>
</comment>
<accession>A0A511QLH0</accession>
<dbReference type="PANTHER" id="PTHR43300:SF11">
    <property type="entry name" value="ACETYLTRANSFERASE RV3034C-RELATED"/>
    <property type="match status" value="1"/>
</dbReference>
<dbReference type="Pfam" id="PF00132">
    <property type="entry name" value="Hexapep"/>
    <property type="match status" value="1"/>
</dbReference>
<dbReference type="SUPFAM" id="SSF51161">
    <property type="entry name" value="Trimeric LpxA-like enzymes"/>
    <property type="match status" value="1"/>
</dbReference>
<dbReference type="GO" id="GO:0016746">
    <property type="term" value="F:acyltransferase activity"/>
    <property type="evidence" value="ECO:0007669"/>
    <property type="project" value="UniProtKB-KW"/>
</dbReference>
<dbReference type="Proteomes" id="UP000321113">
    <property type="component" value="Unassembled WGS sequence"/>
</dbReference>
<dbReference type="RefSeq" id="WP_119009516.1">
    <property type="nucleotide sequence ID" value="NZ_BJXK01000002.1"/>
</dbReference>
<dbReference type="InterPro" id="IPR011004">
    <property type="entry name" value="Trimer_LpxA-like_sf"/>
</dbReference>
<organism evidence="5 6">
    <name type="scientific">Vibrio superstes NBRC 103154</name>
    <dbReference type="NCBI Taxonomy" id="1219062"/>
    <lineage>
        <taxon>Bacteria</taxon>
        <taxon>Pseudomonadati</taxon>
        <taxon>Pseudomonadota</taxon>
        <taxon>Gammaproteobacteria</taxon>
        <taxon>Vibrionales</taxon>
        <taxon>Vibrionaceae</taxon>
        <taxon>Vibrio</taxon>
    </lineage>
</organism>
<dbReference type="PANTHER" id="PTHR43300">
    <property type="entry name" value="ACETYLTRANSFERASE"/>
    <property type="match status" value="1"/>
</dbReference>
<dbReference type="InterPro" id="IPR001451">
    <property type="entry name" value="Hexapep"/>
</dbReference>
<keyword evidence="3" id="KW-0677">Repeat</keyword>
<dbReference type="OrthoDB" id="9815592at2"/>
<sequence length="234" mass="26939">MSRRKIFFTPTLLRRFKNHNIRVAKWTLFKRFVVPKSNVVIEENCAFEIGNRLWTMGAFSYSRSCLITHAHLRIGRYTSIADNVSFMGANHPIDRYTSSPITYDHKFLSLGNNNVRPTSKQSDTYIGNDVWIGANVLLKPGVNIGDGAVVAANSVVVKDVESYSIVGGIPAKKIKMRFTEEQVKALRELKWWEYDSRDFENIEVDASIDTFIEWFTKEKAKGELPVYHPRQLRF</sequence>
<gene>
    <name evidence="5" type="ORF">VSU01S_04140</name>
</gene>
<name>A0A511QLH0_9VIBR</name>
<evidence type="ECO:0000256" key="1">
    <source>
        <dbReference type="ARBA" id="ARBA00007274"/>
    </source>
</evidence>
<evidence type="ECO:0000256" key="2">
    <source>
        <dbReference type="ARBA" id="ARBA00022679"/>
    </source>
</evidence>
<dbReference type="EMBL" id="BJXK01000002">
    <property type="protein sequence ID" value="GEM78169.1"/>
    <property type="molecule type" value="Genomic_DNA"/>
</dbReference>
<keyword evidence="4" id="KW-0012">Acyltransferase</keyword>
<keyword evidence="2 5" id="KW-0808">Transferase</keyword>
<dbReference type="CDD" id="cd03349">
    <property type="entry name" value="LbH_XAT"/>
    <property type="match status" value="1"/>
</dbReference>
<dbReference type="InterPro" id="IPR050179">
    <property type="entry name" value="Trans_hexapeptide_repeat"/>
</dbReference>
<evidence type="ECO:0000256" key="4">
    <source>
        <dbReference type="ARBA" id="ARBA00023315"/>
    </source>
</evidence>
<dbReference type="InterPro" id="IPR018357">
    <property type="entry name" value="Hexapep_transf_CS"/>
</dbReference>
<dbReference type="AlphaFoldDB" id="A0A511QLH0"/>
<evidence type="ECO:0000313" key="5">
    <source>
        <dbReference type="EMBL" id="GEM78169.1"/>
    </source>
</evidence>
<dbReference type="PROSITE" id="PS00101">
    <property type="entry name" value="HEXAPEP_TRANSFERASES"/>
    <property type="match status" value="1"/>
</dbReference>
<keyword evidence="6" id="KW-1185">Reference proteome</keyword>
<proteinExistence type="inferred from homology"/>
<dbReference type="Gene3D" id="2.160.10.10">
    <property type="entry name" value="Hexapeptide repeat proteins"/>
    <property type="match status" value="1"/>
</dbReference>
<evidence type="ECO:0000313" key="6">
    <source>
        <dbReference type="Proteomes" id="UP000321113"/>
    </source>
</evidence>
<evidence type="ECO:0000256" key="3">
    <source>
        <dbReference type="ARBA" id="ARBA00022737"/>
    </source>
</evidence>
<comment type="similarity">
    <text evidence="1">Belongs to the transferase hexapeptide repeat family.</text>
</comment>
<reference evidence="5 6" key="1">
    <citation type="submission" date="2019-07" db="EMBL/GenBank/DDBJ databases">
        <title>Whole genome shotgun sequence of Vibrio superstes NBRC 103154.</title>
        <authorList>
            <person name="Hosoyama A."/>
            <person name="Uohara A."/>
            <person name="Ohji S."/>
            <person name="Ichikawa N."/>
        </authorList>
    </citation>
    <scope>NUCLEOTIDE SEQUENCE [LARGE SCALE GENOMIC DNA]</scope>
    <source>
        <strain evidence="5 6">NBRC 103154</strain>
    </source>
</reference>
<protein>
    <submittedName>
        <fullName evidence="5">Hexapeptide transferase</fullName>
    </submittedName>
</protein>